<gene>
    <name evidence="2" type="ORF">A3L02_06830</name>
</gene>
<dbReference type="PANTHER" id="PTHR12697:SF5">
    <property type="entry name" value="DEOXYHYPUSINE HYDROXYLASE"/>
    <property type="match status" value="1"/>
</dbReference>
<dbReference type="OrthoDB" id="86026at2157"/>
<dbReference type="GeneID" id="33324460"/>
<dbReference type="InterPro" id="IPR011989">
    <property type="entry name" value="ARM-like"/>
</dbReference>
<dbReference type="RefSeq" id="WP_088863229.1">
    <property type="nucleotide sequence ID" value="NZ_CP014854.1"/>
</dbReference>
<dbReference type="KEGG" id="tce:A3L02_06830"/>
<dbReference type="AlphaFoldDB" id="A0A218P302"/>
<accession>A0A218P302</accession>
<dbReference type="PANTHER" id="PTHR12697">
    <property type="entry name" value="PBS LYASE HEAT-LIKE PROTEIN"/>
    <property type="match status" value="1"/>
</dbReference>
<dbReference type="Gene3D" id="1.25.10.10">
    <property type="entry name" value="Leucine-rich Repeat Variant"/>
    <property type="match status" value="2"/>
</dbReference>
<dbReference type="Pfam" id="PF02985">
    <property type="entry name" value="HEAT"/>
    <property type="match status" value="1"/>
</dbReference>
<protein>
    <submittedName>
        <fullName evidence="2">Uncharacterized protein</fullName>
    </submittedName>
</protein>
<dbReference type="Proteomes" id="UP000197156">
    <property type="component" value="Chromosome"/>
</dbReference>
<proteinExistence type="predicted"/>
<keyword evidence="3" id="KW-1185">Reference proteome</keyword>
<dbReference type="GO" id="GO:0016491">
    <property type="term" value="F:oxidoreductase activity"/>
    <property type="evidence" value="ECO:0007669"/>
    <property type="project" value="TreeGrafter"/>
</dbReference>
<evidence type="ECO:0000256" key="1">
    <source>
        <dbReference type="ARBA" id="ARBA00022737"/>
    </source>
</evidence>
<reference evidence="2 3" key="1">
    <citation type="submission" date="2016-03" db="EMBL/GenBank/DDBJ databases">
        <title>Complete genome sequence of Thermococcus celer.</title>
        <authorList>
            <person name="Oger P.M."/>
        </authorList>
    </citation>
    <scope>NUCLEOTIDE SEQUENCE [LARGE SCALE GENOMIC DNA]</scope>
    <source>
        <strain evidence="2 3">Vu 13</strain>
    </source>
</reference>
<dbReference type="InterPro" id="IPR000357">
    <property type="entry name" value="HEAT"/>
</dbReference>
<dbReference type="EMBL" id="CP014854">
    <property type="protein sequence ID" value="ASI99293.1"/>
    <property type="molecule type" value="Genomic_DNA"/>
</dbReference>
<dbReference type="SUPFAM" id="SSF48371">
    <property type="entry name" value="ARM repeat"/>
    <property type="match status" value="1"/>
</dbReference>
<evidence type="ECO:0000313" key="3">
    <source>
        <dbReference type="Proteomes" id="UP000197156"/>
    </source>
</evidence>
<name>A0A218P302_THECE</name>
<keyword evidence="1" id="KW-0677">Repeat</keyword>
<dbReference type="InterPro" id="IPR016024">
    <property type="entry name" value="ARM-type_fold"/>
</dbReference>
<evidence type="ECO:0000313" key="2">
    <source>
        <dbReference type="EMBL" id="ASI99293.1"/>
    </source>
</evidence>
<organism evidence="2 3">
    <name type="scientific">Thermococcus celer Vu 13 = JCM 8558</name>
    <dbReference type="NCBI Taxonomy" id="1293037"/>
    <lineage>
        <taxon>Archaea</taxon>
        <taxon>Methanobacteriati</taxon>
        <taxon>Methanobacteriota</taxon>
        <taxon>Thermococci</taxon>
        <taxon>Thermococcales</taxon>
        <taxon>Thermococcaceae</taxon>
        <taxon>Thermococcus</taxon>
    </lineage>
</organism>
<sequence>MIPLPLLIISKTDVIIDKNGMREDLKGWKFHDVIELASKYSEGFKVLVELLDDPDSNVRKNALYVIQDLVKNNAIDPERVKLALDKIIKLTKDSEEKVSLEAIETLNMILEKVELDQESYEKATNALMGVVKSGVPILSEYAAEGLGSIGAKIAVIASRIIGKLLSLITGSQRREIKNAAITALTEMAYKTNNKKTVDKVVRGLAETLDESDNYTRKRVFKALERLVTRRDMVSKQTLNLTLKKIEPYLKDKELKESAELVRERILKVAQVDEERGEVVSYKTQLEVDQYSIDDIGTLLDAGKLEIVAEMARQSPEVLDRVVDMLNSDDYTLRTDALWIVSKVVPYLGPTTAYSILPVLGEFLKSKNRWVRNTAAKTLAEIYAQYPGTAHYILSLLDVLLKSNNSRDIESALALLKEINDRVVDERILKGSMILMMKLLDRQDVRATVLAFMAQQAEHLLKLDNETLGALLEKLKSVYGVEGGKHDEIIASLVDVIDDILKIRQKKAQNGQGTM</sequence>